<feature type="compositionally biased region" description="Low complexity" evidence="2">
    <location>
        <begin position="685"/>
        <end position="704"/>
    </location>
</feature>
<dbReference type="Pfam" id="PF13920">
    <property type="entry name" value="zf-C3HC4_3"/>
    <property type="match status" value="1"/>
</dbReference>
<name>A0A0G4H3X1_VITBC</name>
<dbReference type="GO" id="GO:0008270">
    <property type="term" value="F:zinc ion binding"/>
    <property type="evidence" value="ECO:0007669"/>
    <property type="project" value="UniProtKB-KW"/>
</dbReference>
<dbReference type="GO" id="GO:0061630">
    <property type="term" value="F:ubiquitin protein ligase activity"/>
    <property type="evidence" value="ECO:0007669"/>
    <property type="project" value="TreeGrafter"/>
</dbReference>
<dbReference type="Gene3D" id="3.30.40.10">
    <property type="entry name" value="Zinc/RING finger domain, C3HC4 (zinc finger)"/>
    <property type="match status" value="1"/>
</dbReference>
<feature type="compositionally biased region" description="Basic residues" evidence="2">
    <location>
        <begin position="561"/>
        <end position="574"/>
    </location>
</feature>
<feature type="compositionally biased region" description="Pro residues" evidence="2">
    <location>
        <begin position="783"/>
        <end position="799"/>
    </location>
</feature>
<evidence type="ECO:0000313" key="5">
    <source>
        <dbReference type="Proteomes" id="UP000041254"/>
    </source>
</evidence>
<feature type="domain" description="RING-type" evidence="3">
    <location>
        <begin position="899"/>
        <end position="941"/>
    </location>
</feature>
<dbReference type="InterPro" id="IPR001841">
    <property type="entry name" value="Znf_RING"/>
</dbReference>
<dbReference type="OrthoDB" id="10261999at2759"/>
<gene>
    <name evidence="4" type="ORF">Vbra_6565</name>
</gene>
<feature type="region of interest" description="Disordered" evidence="2">
    <location>
        <begin position="685"/>
        <end position="854"/>
    </location>
</feature>
<dbReference type="EMBL" id="CDMY01000982">
    <property type="protein sequence ID" value="CEM38400.1"/>
    <property type="molecule type" value="Genomic_DNA"/>
</dbReference>
<dbReference type="VEuPathDB" id="CryptoDB:Vbra_6565"/>
<evidence type="ECO:0000259" key="3">
    <source>
        <dbReference type="PROSITE" id="PS50089"/>
    </source>
</evidence>
<feature type="compositionally biased region" description="Low complexity" evidence="2">
    <location>
        <begin position="616"/>
        <end position="642"/>
    </location>
</feature>
<proteinExistence type="predicted"/>
<dbReference type="InterPro" id="IPR013083">
    <property type="entry name" value="Znf_RING/FYVE/PHD"/>
</dbReference>
<feature type="compositionally biased region" description="Basic and acidic residues" evidence="2">
    <location>
        <begin position="839"/>
        <end position="854"/>
    </location>
</feature>
<keyword evidence="1" id="KW-0863">Zinc-finger</keyword>
<evidence type="ECO:0000256" key="2">
    <source>
        <dbReference type="SAM" id="MobiDB-lite"/>
    </source>
</evidence>
<keyword evidence="5" id="KW-1185">Reference proteome</keyword>
<reference evidence="4 5" key="1">
    <citation type="submission" date="2014-11" db="EMBL/GenBank/DDBJ databases">
        <authorList>
            <person name="Zhu J."/>
            <person name="Qi W."/>
            <person name="Song R."/>
        </authorList>
    </citation>
    <scope>NUCLEOTIDE SEQUENCE [LARGE SCALE GENOMIC DNA]</scope>
</reference>
<dbReference type="SUPFAM" id="SSF57850">
    <property type="entry name" value="RING/U-box"/>
    <property type="match status" value="1"/>
</dbReference>
<evidence type="ECO:0000256" key="1">
    <source>
        <dbReference type="PROSITE-ProRule" id="PRU00175"/>
    </source>
</evidence>
<dbReference type="PROSITE" id="PS50089">
    <property type="entry name" value="ZF_RING_2"/>
    <property type="match status" value="1"/>
</dbReference>
<dbReference type="GO" id="GO:0006511">
    <property type="term" value="P:ubiquitin-dependent protein catabolic process"/>
    <property type="evidence" value="ECO:0007669"/>
    <property type="project" value="TreeGrafter"/>
</dbReference>
<protein>
    <recommendedName>
        <fullName evidence="3">RING-type domain-containing protein</fullName>
    </recommendedName>
</protein>
<evidence type="ECO:0000313" key="4">
    <source>
        <dbReference type="EMBL" id="CEM38400.1"/>
    </source>
</evidence>
<feature type="region of interest" description="Disordered" evidence="2">
    <location>
        <begin position="1"/>
        <end position="20"/>
    </location>
</feature>
<feature type="compositionally biased region" description="Acidic residues" evidence="2">
    <location>
        <begin position="590"/>
        <end position="601"/>
    </location>
</feature>
<keyword evidence="1" id="KW-0862">Zinc</keyword>
<sequence length="952" mass="100942">MTDDRRPSSRRPDVNGAIAALSSPDQLSEDALDTSLGTLVSLADAVKSAGADGEVPRWVQQTAQRLCKNKGLLRRVSSAFTDVGHKTRQDWAARVLHLLCHPHLEPLLVGAVSSLSESLQSLIASLDTLLVDTADDLVGAVAFALLRVVMVRGRQARNATDSQLFLVQHHPDILHRAVEWAETIPEQTTSPGPPKAALVFLISAFGKLPGDGPPFPTRLTLPDFLWVRLSSVGLRVMTHTKPEIRDKWGEVARRILWLVGEDLRCAASTFSSHADCVAFLEVLQQNIYGLVDPLAEVVACSDGDAGLREGAAMCLEWIFGCCIAFSHAAGWECFASDDGPVQRLMRVPAVLRKWTATVKNPVSHDEIVHKSVPLLLAACGHRDAVYAGGCTSTLAGVLEDSSDNSREDFVLMHVLGDPTDLTDERAKIAVRDGAPALVCQVALRCIKGYADRPKVVNTFVDFAVDTLRTLVSYGSRVSSRRGALRSNSVTRAILQHEDLKTMRAAGGQPARRKGHQQQQLAVPQELLDLFDEIETAANERAEKLIADLADDQPANAGSSTKRGKKKSKDNKRNKGAIGTHEAAPSSADCGDIDVDPEEREDTAERSPGPSPPSPPRHSCSSYSPSAASAASGPSVSVVDGSGRQQRGTGDSSGGVVMSLGVGRGLGVPILPPPAVIQPPSFPVVSTGVASASSAGPSATSSAAAGGSGQQEGPHEGDDGGGFITVGRKKRGGKGTGGNAQQQQTNIADKPVENSRVFPSSSESTRPSSSQSSVSGGPHNAPALPFPLPPRPAAPPPQPPNRHTYTPTPTPAPSSSRGGSDEQGLAPSAAGGSSSSTLERAVEVEGRGGHGRCDGEVSELDALRQQLEAMRLEKEAILKQNEAIKRENERLQEERESTECDVCMAEKKSIVLIPCRHFCLCGACAAALMSKPVDQRLCPRCRQATTATRHVYL</sequence>
<dbReference type="AlphaFoldDB" id="A0A0G4H3X1"/>
<feature type="compositionally biased region" description="Low complexity" evidence="2">
    <location>
        <begin position="759"/>
        <end position="782"/>
    </location>
</feature>
<dbReference type="PANTHER" id="PTHR22696:SF1">
    <property type="entry name" value="E3 UBIQUITIN-PROTEIN LIGASE RNF26"/>
    <property type="match status" value="1"/>
</dbReference>
<dbReference type="GO" id="GO:0016567">
    <property type="term" value="P:protein ubiquitination"/>
    <property type="evidence" value="ECO:0007669"/>
    <property type="project" value="TreeGrafter"/>
</dbReference>
<keyword evidence="1" id="KW-0479">Metal-binding</keyword>
<feature type="compositionally biased region" description="Basic and acidic residues" evidence="2">
    <location>
        <begin position="1"/>
        <end position="13"/>
    </location>
</feature>
<dbReference type="InParanoid" id="A0A0G4H3X1"/>
<dbReference type="PANTHER" id="PTHR22696">
    <property type="entry name" value="E3 UBIQUITIN-PROTEIN LIGASE RNF26"/>
    <property type="match status" value="1"/>
</dbReference>
<feature type="region of interest" description="Disordered" evidence="2">
    <location>
        <begin position="546"/>
        <end position="655"/>
    </location>
</feature>
<dbReference type="Proteomes" id="UP000041254">
    <property type="component" value="Unassembled WGS sequence"/>
</dbReference>
<accession>A0A0G4H3X1</accession>
<organism evidence="4 5">
    <name type="scientific">Vitrella brassicaformis (strain CCMP3155)</name>
    <dbReference type="NCBI Taxonomy" id="1169540"/>
    <lineage>
        <taxon>Eukaryota</taxon>
        <taxon>Sar</taxon>
        <taxon>Alveolata</taxon>
        <taxon>Colpodellida</taxon>
        <taxon>Vitrellaceae</taxon>
        <taxon>Vitrella</taxon>
    </lineage>
</organism>
<dbReference type="PhylomeDB" id="A0A0G4H3X1"/>